<protein>
    <submittedName>
        <fullName evidence="2">Uncharacterized protein</fullName>
    </submittedName>
</protein>
<evidence type="ECO:0000313" key="2">
    <source>
        <dbReference type="EMBL" id="MPC91555.1"/>
    </source>
</evidence>
<gene>
    <name evidence="2" type="ORF">E2C01_086599</name>
</gene>
<feature type="region of interest" description="Disordered" evidence="1">
    <location>
        <begin position="1"/>
        <end position="52"/>
    </location>
</feature>
<reference evidence="2 3" key="1">
    <citation type="submission" date="2019-05" db="EMBL/GenBank/DDBJ databases">
        <title>Another draft genome of Portunus trituberculatus and its Hox gene families provides insights of decapod evolution.</title>
        <authorList>
            <person name="Jeong J.-H."/>
            <person name="Song I."/>
            <person name="Kim S."/>
            <person name="Choi T."/>
            <person name="Kim D."/>
            <person name="Ryu S."/>
            <person name="Kim W."/>
        </authorList>
    </citation>
    <scope>NUCLEOTIDE SEQUENCE [LARGE SCALE GENOMIC DNA]</scope>
    <source>
        <tissue evidence="2">Muscle</tissue>
    </source>
</reference>
<evidence type="ECO:0000313" key="3">
    <source>
        <dbReference type="Proteomes" id="UP000324222"/>
    </source>
</evidence>
<dbReference type="AlphaFoldDB" id="A0A5B7JA54"/>
<name>A0A5B7JA54_PORTR</name>
<comment type="caution">
    <text evidence="2">The sequence shown here is derived from an EMBL/GenBank/DDBJ whole genome shotgun (WGS) entry which is preliminary data.</text>
</comment>
<feature type="compositionally biased region" description="Polar residues" evidence="1">
    <location>
        <begin position="1"/>
        <end position="11"/>
    </location>
</feature>
<organism evidence="2 3">
    <name type="scientific">Portunus trituberculatus</name>
    <name type="common">Swimming crab</name>
    <name type="synonym">Neptunus trituberculatus</name>
    <dbReference type="NCBI Taxonomy" id="210409"/>
    <lineage>
        <taxon>Eukaryota</taxon>
        <taxon>Metazoa</taxon>
        <taxon>Ecdysozoa</taxon>
        <taxon>Arthropoda</taxon>
        <taxon>Crustacea</taxon>
        <taxon>Multicrustacea</taxon>
        <taxon>Malacostraca</taxon>
        <taxon>Eumalacostraca</taxon>
        <taxon>Eucarida</taxon>
        <taxon>Decapoda</taxon>
        <taxon>Pleocyemata</taxon>
        <taxon>Brachyura</taxon>
        <taxon>Eubrachyura</taxon>
        <taxon>Portunoidea</taxon>
        <taxon>Portunidae</taxon>
        <taxon>Portuninae</taxon>
        <taxon>Portunus</taxon>
    </lineage>
</organism>
<feature type="compositionally biased region" description="Acidic residues" evidence="1">
    <location>
        <begin position="13"/>
        <end position="27"/>
    </location>
</feature>
<sequence length="87" mass="10074">MFRINNKQFPSETEAEAEGEAEGEAEADMGRQGQRYDAEAEVEGERRDRKGRSCKSCASLCVTLLGAITRRAKRKYWKRVEYIDKRR</sequence>
<dbReference type="EMBL" id="VSRR010088149">
    <property type="protein sequence ID" value="MPC91555.1"/>
    <property type="molecule type" value="Genomic_DNA"/>
</dbReference>
<proteinExistence type="predicted"/>
<dbReference type="Proteomes" id="UP000324222">
    <property type="component" value="Unassembled WGS sequence"/>
</dbReference>
<accession>A0A5B7JA54</accession>
<feature type="compositionally biased region" description="Basic and acidic residues" evidence="1">
    <location>
        <begin position="34"/>
        <end position="48"/>
    </location>
</feature>
<evidence type="ECO:0000256" key="1">
    <source>
        <dbReference type="SAM" id="MobiDB-lite"/>
    </source>
</evidence>
<keyword evidence="3" id="KW-1185">Reference proteome</keyword>